<proteinExistence type="inferred from homology"/>
<dbReference type="InParanoid" id="E4ZSA4"/>
<dbReference type="FunFam" id="3.20.20.140:FF:000041">
    <property type="entry name" value="Dihydroorotase, variant"/>
    <property type="match status" value="1"/>
</dbReference>
<dbReference type="OMA" id="TLHHISM"/>
<dbReference type="VEuPathDB" id="FungiDB:LEMA_P122630.1"/>
<evidence type="ECO:0000313" key="11">
    <source>
        <dbReference type="Proteomes" id="UP000002668"/>
    </source>
</evidence>
<dbReference type="GO" id="GO:0044205">
    <property type="term" value="P:'de novo' UMP biosynthetic process"/>
    <property type="evidence" value="ECO:0007669"/>
    <property type="project" value="UniProtKB-UniPathway"/>
</dbReference>
<dbReference type="NCBIfam" id="TIGR00856">
    <property type="entry name" value="pyrC_dimer"/>
    <property type="match status" value="1"/>
</dbReference>
<dbReference type="GO" id="GO:0004151">
    <property type="term" value="F:dihydroorotase activity"/>
    <property type="evidence" value="ECO:0007669"/>
    <property type="project" value="UniProtKB-EC"/>
</dbReference>
<dbReference type="Proteomes" id="UP000002668">
    <property type="component" value="Genome"/>
</dbReference>
<dbReference type="InterPro" id="IPR032466">
    <property type="entry name" value="Metal_Hydrolase"/>
</dbReference>
<dbReference type="AlphaFoldDB" id="E4ZSA4"/>
<evidence type="ECO:0000256" key="4">
    <source>
        <dbReference type="ARBA" id="ARBA00012860"/>
    </source>
</evidence>
<evidence type="ECO:0000256" key="1">
    <source>
        <dbReference type="ARBA" id="ARBA00001947"/>
    </source>
</evidence>
<dbReference type="InterPro" id="IPR004721">
    <property type="entry name" value="DHOdimr"/>
</dbReference>
<dbReference type="PIRSF" id="PIRSF001237">
    <property type="entry name" value="DHOdimr"/>
    <property type="match status" value="1"/>
</dbReference>
<evidence type="ECO:0000313" key="10">
    <source>
        <dbReference type="EMBL" id="CBX94284.1"/>
    </source>
</evidence>
<feature type="domain" description="Amidohydrolase-related" evidence="9">
    <location>
        <begin position="83"/>
        <end position="191"/>
    </location>
</feature>
<dbReference type="HAMAP" id="MF_00219">
    <property type="entry name" value="PyrC_classII"/>
    <property type="match status" value="1"/>
</dbReference>
<dbReference type="GO" id="GO:0046872">
    <property type="term" value="F:metal ion binding"/>
    <property type="evidence" value="ECO:0007669"/>
    <property type="project" value="UniProtKB-KW"/>
</dbReference>
<reference evidence="11" key="1">
    <citation type="journal article" date="2011" name="Nat. Commun.">
        <title>Effector diversification within compartments of the Leptosphaeria maculans genome affected by Repeat-Induced Point mutations.</title>
        <authorList>
            <person name="Rouxel T."/>
            <person name="Grandaubert J."/>
            <person name="Hane J.K."/>
            <person name="Hoede C."/>
            <person name="van de Wouw A.P."/>
            <person name="Couloux A."/>
            <person name="Dominguez V."/>
            <person name="Anthouard V."/>
            <person name="Bally P."/>
            <person name="Bourras S."/>
            <person name="Cozijnsen A.J."/>
            <person name="Ciuffetti L.M."/>
            <person name="Degrave A."/>
            <person name="Dilmaghani A."/>
            <person name="Duret L."/>
            <person name="Fudal I."/>
            <person name="Goodwin S.B."/>
            <person name="Gout L."/>
            <person name="Glaser N."/>
            <person name="Linglin J."/>
            <person name="Kema G.H.J."/>
            <person name="Lapalu N."/>
            <person name="Lawrence C.B."/>
            <person name="May K."/>
            <person name="Meyer M."/>
            <person name="Ollivier B."/>
            <person name="Poulain J."/>
            <person name="Schoch C.L."/>
            <person name="Simon A."/>
            <person name="Spatafora J.W."/>
            <person name="Stachowiak A."/>
            <person name="Turgeon B.G."/>
            <person name="Tyler B.M."/>
            <person name="Vincent D."/>
            <person name="Weissenbach J."/>
            <person name="Amselem J."/>
            <person name="Quesneville H."/>
            <person name="Oliver R.P."/>
            <person name="Wincker P."/>
            <person name="Balesdent M.-H."/>
            <person name="Howlett B.J."/>
        </authorList>
    </citation>
    <scope>NUCLEOTIDE SEQUENCE [LARGE SCALE GENOMIC DNA]</scope>
    <source>
        <strain evidence="11">JN3 / isolate v23.1.3 / race Av1-4-5-6-7-8</strain>
    </source>
</reference>
<name>E4ZSA4_LEPMJ</name>
<evidence type="ECO:0000256" key="6">
    <source>
        <dbReference type="ARBA" id="ARBA00022801"/>
    </source>
</evidence>
<gene>
    <name evidence="10" type="ORF">LEMA_P122630.1</name>
</gene>
<dbReference type="PANTHER" id="PTHR43137:SF1">
    <property type="entry name" value="DIHYDROOROTASE"/>
    <property type="match status" value="1"/>
</dbReference>
<keyword evidence="7" id="KW-0862">Zinc</keyword>
<dbReference type="PROSITE" id="PS00482">
    <property type="entry name" value="DIHYDROOROTASE_1"/>
    <property type="match status" value="1"/>
</dbReference>
<comment type="cofactor">
    <cofactor evidence="1">
        <name>Zn(2+)</name>
        <dbReference type="ChEBI" id="CHEBI:29105"/>
    </cofactor>
</comment>
<evidence type="ECO:0000256" key="3">
    <source>
        <dbReference type="ARBA" id="ARBA00005631"/>
    </source>
</evidence>
<dbReference type="FunCoup" id="E4ZSA4">
    <property type="interactions" value="237"/>
</dbReference>
<dbReference type="GO" id="GO:0006207">
    <property type="term" value="P:'de novo' pyrimidine nucleobase biosynthetic process"/>
    <property type="evidence" value="ECO:0007669"/>
    <property type="project" value="EnsemblFungi"/>
</dbReference>
<dbReference type="eggNOG" id="KOG2902">
    <property type="taxonomic scope" value="Eukaryota"/>
</dbReference>
<dbReference type="STRING" id="985895.E4ZSA4"/>
<keyword evidence="5" id="KW-0479">Metal-binding</keyword>
<evidence type="ECO:0000256" key="7">
    <source>
        <dbReference type="ARBA" id="ARBA00022833"/>
    </source>
</evidence>
<dbReference type="EC" id="3.5.2.3" evidence="4"/>
<dbReference type="HOGENOM" id="CLU_041558_0_0_1"/>
<keyword evidence="8" id="KW-0665">Pyrimidine biosynthesis</keyword>
<dbReference type="PROSITE" id="PS00483">
    <property type="entry name" value="DIHYDROOROTASE_2"/>
    <property type="match status" value="1"/>
</dbReference>
<organism evidence="11">
    <name type="scientific">Leptosphaeria maculans (strain JN3 / isolate v23.1.3 / race Av1-4-5-6-7-8)</name>
    <name type="common">Blackleg fungus</name>
    <name type="synonym">Phoma lingam</name>
    <dbReference type="NCBI Taxonomy" id="985895"/>
    <lineage>
        <taxon>Eukaryota</taxon>
        <taxon>Fungi</taxon>
        <taxon>Dikarya</taxon>
        <taxon>Ascomycota</taxon>
        <taxon>Pezizomycotina</taxon>
        <taxon>Dothideomycetes</taxon>
        <taxon>Pleosporomycetidae</taxon>
        <taxon>Pleosporales</taxon>
        <taxon>Pleosporineae</taxon>
        <taxon>Leptosphaeriaceae</taxon>
        <taxon>Plenodomus</taxon>
        <taxon>Plenodomus lingam/Leptosphaeria maculans species complex</taxon>
    </lineage>
</organism>
<keyword evidence="6" id="KW-0378">Hydrolase</keyword>
<dbReference type="InterPro" id="IPR002195">
    <property type="entry name" value="Dihydroorotase_CS"/>
</dbReference>
<keyword evidence="11" id="KW-1185">Reference proteome</keyword>
<comment type="similarity">
    <text evidence="3">Belongs to the metallo-dependent hydrolases superfamily. DHOase family. Class II DHOase subfamily.</text>
</comment>
<dbReference type="EMBL" id="FP929121">
    <property type="protein sequence ID" value="CBX94284.1"/>
    <property type="molecule type" value="Genomic_DNA"/>
</dbReference>
<dbReference type="InterPro" id="IPR006680">
    <property type="entry name" value="Amidohydro-rel"/>
</dbReference>
<comment type="pathway">
    <text evidence="2">Pyrimidine metabolism; UMP biosynthesis via de novo pathway; (S)-dihydroorotate from bicarbonate: step 3/3.</text>
</comment>
<accession>E4ZSA4</accession>
<dbReference type="UniPathway" id="UPA00070">
    <property type="reaction ID" value="UER00117"/>
</dbReference>
<sequence length="368" mass="40084">MGFTQLNEIELPAAFDAHVHLRDGEMAQLVTPTIRKGGVNQVYVMPNLVPPITTVQQCLEYRDRLRAIEPNVDYLMSLYLHESITPEVIREAKKAGITGVKSYPAGVTTNSSSGVLDYETFYPVFAEMEKQNMVLNLHGEVPSTPAHAAVSSRSGPAITILNAEPAFLPTFSALHERFPNLRIILEHCSTGAALSAVRACGPTVAGTITAHHLSLVIDDWAGDPFCFCKPVAKTPEDRDALLQAVVGSQGRFFLGTDSAPHPSVKKRGEDKVAAGVFTQPYAVGYVLDALAMGVQRGVISEDEVSQEMLEGFFGNWGRRFYGVGDGSGERVLLKKGVETIDEVLRTEGVGVEVVPFRRGEQTWGVQWK</sequence>
<dbReference type="OrthoDB" id="1670005at2759"/>
<dbReference type="GO" id="GO:0005737">
    <property type="term" value="C:cytoplasm"/>
    <property type="evidence" value="ECO:0007669"/>
    <property type="project" value="TreeGrafter"/>
</dbReference>
<evidence type="ECO:0000256" key="2">
    <source>
        <dbReference type="ARBA" id="ARBA00004880"/>
    </source>
</evidence>
<evidence type="ECO:0000259" key="9">
    <source>
        <dbReference type="Pfam" id="PF04909"/>
    </source>
</evidence>
<dbReference type="GeneID" id="13290855"/>
<dbReference type="PANTHER" id="PTHR43137">
    <property type="entry name" value="DIHYDROOROTASE"/>
    <property type="match status" value="1"/>
</dbReference>
<dbReference type="SUPFAM" id="SSF51556">
    <property type="entry name" value="Metallo-dependent hydrolases"/>
    <property type="match status" value="1"/>
</dbReference>
<evidence type="ECO:0000256" key="8">
    <source>
        <dbReference type="ARBA" id="ARBA00022975"/>
    </source>
</evidence>
<dbReference type="Pfam" id="PF04909">
    <property type="entry name" value="Amidohydro_2"/>
    <property type="match status" value="1"/>
</dbReference>
<evidence type="ECO:0000256" key="5">
    <source>
        <dbReference type="ARBA" id="ARBA00022723"/>
    </source>
</evidence>
<protein>
    <recommendedName>
        <fullName evidence="4">dihydroorotase</fullName>
        <ecNumber evidence="4">3.5.2.3</ecNumber>
    </recommendedName>
</protein>
<dbReference type="Gene3D" id="3.20.20.140">
    <property type="entry name" value="Metal-dependent hydrolases"/>
    <property type="match status" value="1"/>
</dbReference>